<evidence type="ECO:0000259" key="3">
    <source>
        <dbReference type="Pfam" id="PF00857"/>
    </source>
</evidence>
<evidence type="ECO:0000313" key="5">
    <source>
        <dbReference type="Proteomes" id="UP000293360"/>
    </source>
</evidence>
<gene>
    <name evidence="4" type="ORF">DL764_010805</name>
</gene>
<keyword evidence="2" id="KW-0378">Hydrolase</keyword>
<sequence>MAQTAKSFRQILGVPPSTVSTSDSVLVIIDAQNEYASGLLKTENVESTRAANAALLEKYRAAGAPIVHVVHKTPEGAPIFTAGTPLAEEFDELQPRAGESVVSKHAPGSFTGTQLQGILEKTARKKVVFTGYMVSYLMRPTKGKKKKGWEGIIHATNEYLVPPFLWAHVCVSTTARQAAEKGWDVIVAKDAVGDRHIPGVDASEPVRVALSEIADAFGTVVESKEIS</sequence>
<reference evidence="4 5" key="1">
    <citation type="submission" date="2018-06" db="EMBL/GenBank/DDBJ databases">
        <title>Complete Genomes of Monosporascus.</title>
        <authorList>
            <person name="Robinson A.J."/>
            <person name="Natvig D.O."/>
        </authorList>
    </citation>
    <scope>NUCLEOTIDE SEQUENCE [LARGE SCALE GENOMIC DNA]</scope>
    <source>
        <strain evidence="4 5">CBS 110550</strain>
    </source>
</reference>
<dbReference type="SUPFAM" id="SSF52499">
    <property type="entry name" value="Isochorismatase-like hydrolases"/>
    <property type="match status" value="2"/>
</dbReference>
<dbReference type="EMBL" id="QJNU01001583">
    <property type="protein sequence ID" value="RYO74546.1"/>
    <property type="molecule type" value="Genomic_DNA"/>
</dbReference>
<evidence type="ECO:0000313" key="4">
    <source>
        <dbReference type="EMBL" id="RYO74546.1"/>
    </source>
</evidence>
<name>A0A4Q4STG6_9PEZI</name>
<dbReference type="PANTHER" id="PTHR43540:SF15">
    <property type="entry name" value="BLR5631 PROTEIN"/>
    <property type="match status" value="1"/>
</dbReference>
<dbReference type="AlphaFoldDB" id="A0A4Q4STG6"/>
<accession>A0A4Q4STG6</accession>
<proteinExistence type="inferred from homology"/>
<dbReference type="GO" id="GO:0016787">
    <property type="term" value="F:hydrolase activity"/>
    <property type="evidence" value="ECO:0007669"/>
    <property type="project" value="UniProtKB-KW"/>
</dbReference>
<keyword evidence="5" id="KW-1185">Reference proteome</keyword>
<dbReference type="InterPro" id="IPR000868">
    <property type="entry name" value="Isochorismatase-like_dom"/>
</dbReference>
<dbReference type="STRING" id="155417.A0A4Q4STG6"/>
<dbReference type="PANTHER" id="PTHR43540">
    <property type="entry name" value="PEROXYUREIDOACRYLATE/UREIDOACRYLATE AMIDOHYDROLASE-RELATED"/>
    <property type="match status" value="1"/>
</dbReference>
<comment type="similarity">
    <text evidence="1">Belongs to the isochorismatase family.</text>
</comment>
<evidence type="ECO:0000256" key="1">
    <source>
        <dbReference type="ARBA" id="ARBA00006336"/>
    </source>
</evidence>
<dbReference type="OrthoDB" id="245563at2759"/>
<comment type="caution">
    <text evidence="4">The sequence shown here is derived from an EMBL/GenBank/DDBJ whole genome shotgun (WGS) entry which is preliminary data.</text>
</comment>
<feature type="domain" description="Isochorismatase-like" evidence="3">
    <location>
        <begin position="24"/>
        <end position="135"/>
    </location>
</feature>
<evidence type="ECO:0000256" key="2">
    <source>
        <dbReference type="ARBA" id="ARBA00022801"/>
    </source>
</evidence>
<protein>
    <recommendedName>
        <fullName evidence="3">Isochorismatase-like domain-containing protein</fullName>
    </recommendedName>
</protein>
<dbReference type="Proteomes" id="UP000293360">
    <property type="component" value="Unassembled WGS sequence"/>
</dbReference>
<dbReference type="Gene3D" id="3.40.50.850">
    <property type="entry name" value="Isochorismatase-like"/>
    <property type="match status" value="1"/>
</dbReference>
<feature type="domain" description="Isochorismatase-like" evidence="3">
    <location>
        <begin position="165"/>
        <end position="224"/>
    </location>
</feature>
<organism evidence="4 5">
    <name type="scientific">Monosporascus ibericus</name>
    <dbReference type="NCBI Taxonomy" id="155417"/>
    <lineage>
        <taxon>Eukaryota</taxon>
        <taxon>Fungi</taxon>
        <taxon>Dikarya</taxon>
        <taxon>Ascomycota</taxon>
        <taxon>Pezizomycotina</taxon>
        <taxon>Sordariomycetes</taxon>
        <taxon>Xylariomycetidae</taxon>
        <taxon>Xylariales</taxon>
        <taxon>Xylariales incertae sedis</taxon>
        <taxon>Monosporascus</taxon>
    </lineage>
</organism>
<dbReference type="InterPro" id="IPR036380">
    <property type="entry name" value="Isochorismatase-like_sf"/>
</dbReference>
<dbReference type="InterPro" id="IPR050272">
    <property type="entry name" value="Isochorismatase-like_hydrls"/>
</dbReference>
<dbReference type="Pfam" id="PF00857">
    <property type="entry name" value="Isochorismatase"/>
    <property type="match status" value="2"/>
</dbReference>